<dbReference type="AlphaFoldDB" id="A0A9P6ZFW9"/>
<dbReference type="OrthoDB" id="3251205at2759"/>
<name>A0A9P6ZFW9_9AGAM</name>
<dbReference type="Proteomes" id="UP000714275">
    <property type="component" value="Unassembled WGS sequence"/>
</dbReference>
<gene>
    <name evidence="1" type="ORF">EV702DRAFT_982084</name>
</gene>
<organism evidence="1 2">
    <name type="scientific">Suillus placidus</name>
    <dbReference type="NCBI Taxonomy" id="48579"/>
    <lineage>
        <taxon>Eukaryota</taxon>
        <taxon>Fungi</taxon>
        <taxon>Dikarya</taxon>
        <taxon>Basidiomycota</taxon>
        <taxon>Agaricomycotina</taxon>
        <taxon>Agaricomycetes</taxon>
        <taxon>Agaricomycetidae</taxon>
        <taxon>Boletales</taxon>
        <taxon>Suillineae</taxon>
        <taxon>Suillaceae</taxon>
        <taxon>Suillus</taxon>
    </lineage>
</organism>
<sequence length="258" mass="29590">MVGAFHGHAHNRKCQLSWHPMYIPGMGHTEGEGCEHIFSASNDLTRSTRHASSFHRHQSIEEHFSFWDQDKYAALSNFLWNHYRKVLKTVRNLTTELTVVKHELQLTDDDFVRFLKEEQNYLDNLKQTPAEDHTHIRYVETLDELTERRANWDLACQAANNALTEVLASSLAQINQVLTVAHIQVDLSYAKLQHAEALVAHMESQLCADAWEIGGEEYNWFKEEASLGKYRAALSELEHLVVMQLFELSKLSLSGTGT</sequence>
<dbReference type="PANTHER" id="PTHR33096">
    <property type="entry name" value="CXC2 DOMAIN-CONTAINING PROTEIN"/>
    <property type="match status" value="1"/>
</dbReference>
<keyword evidence="2" id="KW-1185">Reference proteome</keyword>
<comment type="caution">
    <text evidence="1">The sequence shown here is derived from an EMBL/GenBank/DDBJ whole genome shotgun (WGS) entry which is preliminary data.</text>
</comment>
<dbReference type="InterPro" id="IPR040521">
    <property type="entry name" value="KDZ"/>
</dbReference>
<evidence type="ECO:0000313" key="1">
    <source>
        <dbReference type="EMBL" id="KAG1764381.1"/>
    </source>
</evidence>
<dbReference type="PANTHER" id="PTHR33096:SF1">
    <property type="entry name" value="CXC1-LIKE CYSTEINE CLUSTER ASSOCIATED WITH KDZ TRANSPOSASES DOMAIN-CONTAINING PROTEIN"/>
    <property type="match status" value="1"/>
</dbReference>
<evidence type="ECO:0000313" key="2">
    <source>
        <dbReference type="Proteomes" id="UP000714275"/>
    </source>
</evidence>
<proteinExistence type="predicted"/>
<protein>
    <submittedName>
        <fullName evidence="1">Uncharacterized protein</fullName>
    </submittedName>
</protein>
<dbReference type="Pfam" id="PF18758">
    <property type="entry name" value="KDZ"/>
    <property type="match status" value="1"/>
</dbReference>
<dbReference type="EMBL" id="JABBWD010000127">
    <property type="protein sequence ID" value="KAG1764381.1"/>
    <property type="molecule type" value="Genomic_DNA"/>
</dbReference>
<reference evidence="1" key="1">
    <citation type="journal article" date="2020" name="New Phytol.">
        <title>Comparative genomics reveals dynamic genome evolution in host specialist ectomycorrhizal fungi.</title>
        <authorList>
            <person name="Lofgren L.A."/>
            <person name="Nguyen N.H."/>
            <person name="Vilgalys R."/>
            <person name="Ruytinx J."/>
            <person name="Liao H.L."/>
            <person name="Branco S."/>
            <person name="Kuo A."/>
            <person name="LaButti K."/>
            <person name="Lipzen A."/>
            <person name="Andreopoulos W."/>
            <person name="Pangilinan J."/>
            <person name="Riley R."/>
            <person name="Hundley H."/>
            <person name="Na H."/>
            <person name="Barry K."/>
            <person name="Grigoriev I.V."/>
            <person name="Stajich J.E."/>
            <person name="Kennedy P.G."/>
        </authorList>
    </citation>
    <scope>NUCLEOTIDE SEQUENCE</scope>
    <source>
        <strain evidence="1">DOB743</strain>
    </source>
</reference>
<accession>A0A9P6ZFW9</accession>